<comment type="caution">
    <text evidence="2">The sequence shown here is derived from an EMBL/GenBank/DDBJ whole genome shotgun (WGS) entry which is preliminary data.</text>
</comment>
<evidence type="ECO:0000256" key="1">
    <source>
        <dbReference type="SAM" id="Phobius"/>
    </source>
</evidence>
<keyword evidence="1" id="KW-0472">Membrane</keyword>
<feature type="transmembrane region" description="Helical" evidence="1">
    <location>
        <begin position="7"/>
        <end position="37"/>
    </location>
</feature>
<keyword evidence="3" id="KW-1185">Reference proteome</keyword>
<dbReference type="EMBL" id="JBHUMM010000002">
    <property type="protein sequence ID" value="MFD2670490.1"/>
    <property type="molecule type" value="Genomic_DNA"/>
</dbReference>
<evidence type="ECO:0000313" key="3">
    <source>
        <dbReference type="Proteomes" id="UP001597497"/>
    </source>
</evidence>
<protein>
    <submittedName>
        <fullName evidence="2">DUF4321 domain-containing protein</fullName>
    </submittedName>
</protein>
<name>A0ABW5R6W5_9BACL</name>
<evidence type="ECO:0000313" key="2">
    <source>
        <dbReference type="EMBL" id="MFD2670490.1"/>
    </source>
</evidence>
<dbReference type="Pfam" id="PF14209">
    <property type="entry name" value="DUF4321"/>
    <property type="match status" value="1"/>
</dbReference>
<sequence length="81" mass="9197">MSKKNTWTLILFLCMGCLAGVILSELLSNVSALSFLIKTADMVWEPKADLNLIKYDLYIQVKLNLLTMLTIAVAFLLYRKL</sequence>
<accession>A0ABW5R6W5</accession>
<feature type="transmembrane region" description="Helical" evidence="1">
    <location>
        <begin position="57"/>
        <end position="78"/>
    </location>
</feature>
<proteinExistence type="predicted"/>
<dbReference type="Proteomes" id="UP001597497">
    <property type="component" value="Unassembled WGS sequence"/>
</dbReference>
<keyword evidence="1" id="KW-0812">Transmembrane</keyword>
<dbReference type="InterPro" id="IPR025470">
    <property type="entry name" value="DUF4321"/>
</dbReference>
<organism evidence="2 3">
    <name type="scientific">Marinicrinis sediminis</name>
    <dbReference type="NCBI Taxonomy" id="1652465"/>
    <lineage>
        <taxon>Bacteria</taxon>
        <taxon>Bacillati</taxon>
        <taxon>Bacillota</taxon>
        <taxon>Bacilli</taxon>
        <taxon>Bacillales</taxon>
        <taxon>Paenibacillaceae</taxon>
    </lineage>
</organism>
<gene>
    <name evidence="2" type="ORF">ACFSUC_02565</name>
</gene>
<keyword evidence="1" id="KW-1133">Transmembrane helix</keyword>
<dbReference type="RefSeq" id="WP_379927879.1">
    <property type="nucleotide sequence ID" value="NZ_JBHUMM010000002.1"/>
</dbReference>
<reference evidence="3" key="1">
    <citation type="journal article" date="2019" name="Int. J. Syst. Evol. Microbiol.">
        <title>The Global Catalogue of Microorganisms (GCM) 10K type strain sequencing project: providing services to taxonomists for standard genome sequencing and annotation.</title>
        <authorList>
            <consortium name="The Broad Institute Genomics Platform"/>
            <consortium name="The Broad Institute Genome Sequencing Center for Infectious Disease"/>
            <person name="Wu L."/>
            <person name="Ma J."/>
        </authorList>
    </citation>
    <scope>NUCLEOTIDE SEQUENCE [LARGE SCALE GENOMIC DNA]</scope>
    <source>
        <strain evidence="3">KCTC 33676</strain>
    </source>
</reference>